<keyword evidence="1" id="KW-1133">Transmembrane helix</keyword>
<organism evidence="2 3">
    <name type="scientific">Dyella mobilis</name>
    <dbReference type="NCBI Taxonomy" id="1849582"/>
    <lineage>
        <taxon>Bacteria</taxon>
        <taxon>Pseudomonadati</taxon>
        <taxon>Pseudomonadota</taxon>
        <taxon>Gammaproteobacteria</taxon>
        <taxon>Lysobacterales</taxon>
        <taxon>Rhodanobacteraceae</taxon>
        <taxon>Dyella</taxon>
    </lineage>
</organism>
<comment type="caution">
    <text evidence="2">The sequence shown here is derived from an EMBL/GenBank/DDBJ whole genome shotgun (WGS) entry which is preliminary data.</text>
</comment>
<evidence type="ECO:0000313" key="2">
    <source>
        <dbReference type="EMBL" id="MBM7131229.1"/>
    </source>
</evidence>
<name>A0ABS2KJ83_9GAMM</name>
<gene>
    <name evidence="2" type="ORF">ISS99_17010</name>
</gene>
<dbReference type="Proteomes" id="UP001430193">
    <property type="component" value="Unassembled WGS sequence"/>
</dbReference>
<protein>
    <submittedName>
        <fullName evidence="2">Uncharacterized protein</fullName>
    </submittedName>
</protein>
<sequence length="223" mass="24021">MPEQLVVVAFTNAYEQLPWPDRAPSAEGDFFVVMADSKDVSVPLRTIEWLTLSTPVALGPGVSRIDYKATDNTLSKRRVEAPVVVKGTHYSVVFLQQPGLLVQDELTRTLNCPLNLDCLIAICFIADLINKIPLPPIRLIVLVVAVLALVALGFVVVAIRAAFAGVPEPKPLSTDTNGVPIVVVPGVSVPQGLPLANVRAEDQTIALQTVKEIYWLIKQVAAG</sequence>
<dbReference type="EMBL" id="JADIKF010000040">
    <property type="protein sequence ID" value="MBM7131229.1"/>
    <property type="molecule type" value="Genomic_DNA"/>
</dbReference>
<reference evidence="2" key="1">
    <citation type="submission" date="2020-10" db="EMBL/GenBank/DDBJ databases">
        <title>Phylogeny of dyella-like bacteria.</title>
        <authorList>
            <person name="Fu J."/>
        </authorList>
    </citation>
    <scope>NUCLEOTIDE SEQUENCE</scope>
    <source>
        <strain evidence="2">DHON07</strain>
    </source>
</reference>
<feature type="transmembrane region" description="Helical" evidence="1">
    <location>
        <begin position="139"/>
        <end position="163"/>
    </location>
</feature>
<keyword evidence="3" id="KW-1185">Reference proteome</keyword>
<proteinExistence type="predicted"/>
<keyword evidence="1" id="KW-0812">Transmembrane</keyword>
<evidence type="ECO:0000313" key="3">
    <source>
        <dbReference type="Proteomes" id="UP001430193"/>
    </source>
</evidence>
<keyword evidence="1" id="KW-0472">Membrane</keyword>
<evidence type="ECO:0000256" key="1">
    <source>
        <dbReference type="SAM" id="Phobius"/>
    </source>
</evidence>
<accession>A0ABS2KJ83</accession>